<evidence type="ECO:0000256" key="1">
    <source>
        <dbReference type="ARBA" id="ARBA00022536"/>
    </source>
</evidence>
<feature type="disulfide bond" evidence="7">
    <location>
        <begin position="122"/>
        <end position="132"/>
    </location>
</feature>
<dbReference type="InterPro" id="IPR000152">
    <property type="entry name" value="EGF-type_Asp/Asn_hydroxyl_site"/>
</dbReference>
<feature type="domain" description="EGF-like" evidence="10">
    <location>
        <begin position="5"/>
        <end position="41"/>
    </location>
</feature>
<feature type="disulfide bond" evidence="6">
    <location>
        <begin position="183"/>
        <end position="192"/>
    </location>
</feature>
<feature type="domain" description="EGF-like" evidence="10">
    <location>
        <begin position="157"/>
        <end position="193"/>
    </location>
</feature>
<dbReference type="PRINTS" id="PR00010">
    <property type="entry name" value="EGFBLOOD"/>
</dbReference>
<dbReference type="InterPro" id="IPR018097">
    <property type="entry name" value="EGF_Ca-bd_CS"/>
</dbReference>
<keyword evidence="9" id="KW-0812">Transmembrane</keyword>
<reference evidence="12 13" key="1">
    <citation type="submission" date="2024-02" db="EMBL/GenBank/DDBJ databases">
        <title>Chromosome-scale genome assembly of the rough periwinkle Littorina saxatilis.</title>
        <authorList>
            <person name="De Jode A."/>
            <person name="Faria R."/>
            <person name="Formenti G."/>
            <person name="Sims Y."/>
            <person name="Smith T.P."/>
            <person name="Tracey A."/>
            <person name="Wood J.M.D."/>
            <person name="Zagrodzka Z.B."/>
            <person name="Johannesson K."/>
            <person name="Butlin R.K."/>
            <person name="Leder E.H."/>
        </authorList>
    </citation>
    <scope>NUCLEOTIDE SEQUENCE [LARGE SCALE GENOMIC DNA]</scope>
    <source>
        <strain evidence="12">Snail1</strain>
        <tissue evidence="12">Muscle</tissue>
    </source>
</reference>
<keyword evidence="9" id="KW-0472">Membrane</keyword>
<dbReference type="SMART" id="SM00202">
    <property type="entry name" value="SR"/>
    <property type="match status" value="2"/>
</dbReference>
<dbReference type="PROSITE" id="PS50026">
    <property type="entry name" value="EGF_3"/>
    <property type="match status" value="2"/>
</dbReference>
<name>A0AAN9G326_9CAEN</name>
<dbReference type="AlphaFoldDB" id="A0AAN9G326"/>
<dbReference type="Pfam" id="PF00530">
    <property type="entry name" value="SRCR"/>
    <property type="match status" value="2"/>
</dbReference>
<keyword evidence="2" id="KW-0732">Signal</keyword>
<evidence type="ECO:0000256" key="7">
    <source>
        <dbReference type="PROSITE-ProRule" id="PRU00196"/>
    </source>
</evidence>
<dbReference type="InterPro" id="IPR000742">
    <property type="entry name" value="EGF"/>
</dbReference>
<organism evidence="12 13">
    <name type="scientific">Littorina saxatilis</name>
    <dbReference type="NCBI Taxonomy" id="31220"/>
    <lineage>
        <taxon>Eukaryota</taxon>
        <taxon>Metazoa</taxon>
        <taxon>Spiralia</taxon>
        <taxon>Lophotrochozoa</taxon>
        <taxon>Mollusca</taxon>
        <taxon>Gastropoda</taxon>
        <taxon>Caenogastropoda</taxon>
        <taxon>Littorinimorpha</taxon>
        <taxon>Littorinoidea</taxon>
        <taxon>Littorinidae</taxon>
        <taxon>Littorina</taxon>
    </lineage>
</organism>
<dbReference type="PROSITE" id="PS01186">
    <property type="entry name" value="EGF_2"/>
    <property type="match status" value="1"/>
</dbReference>
<dbReference type="InterPro" id="IPR001881">
    <property type="entry name" value="EGF-like_Ca-bd_dom"/>
</dbReference>
<dbReference type="PROSITE" id="PS50287">
    <property type="entry name" value="SRCR_2"/>
    <property type="match status" value="2"/>
</dbReference>
<feature type="transmembrane region" description="Helical" evidence="9">
    <location>
        <begin position="337"/>
        <end position="362"/>
    </location>
</feature>
<dbReference type="PROSITE" id="PS00420">
    <property type="entry name" value="SRCR_1"/>
    <property type="match status" value="1"/>
</dbReference>
<dbReference type="GO" id="GO:0016020">
    <property type="term" value="C:membrane"/>
    <property type="evidence" value="ECO:0007669"/>
    <property type="project" value="InterPro"/>
</dbReference>
<dbReference type="SUPFAM" id="SSF57196">
    <property type="entry name" value="EGF/Laminin"/>
    <property type="match status" value="2"/>
</dbReference>
<keyword evidence="5" id="KW-0325">Glycoprotein</keyword>
<gene>
    <name evidence="12" type="ORF">V1264_007261</name>
</gene>
<evidence type="ECO:0000256" key="9">
    <source>
        <dbReference type="SAM" id="Phobius"/>
    </source>
</evidence>
<evidence type="ECO:0000256" key="3">
    <source>
        <dbReference type="ARBA" id="ARBA00022737"/>
    </source>
</evidence>
<keyword evidence="13" id="KW-1185">Reference proteome</keyword>
<evidence type="ECO:0000256" key="6">
    <source>
        <dbReference type="PROSITE-ProRule" id="PRU00076"/>
    </source>
</evidence>
<evidence type="ECO:0000259" key="11">
    <source>
        <dbReference type="PROSITE" id="PS50287"/>
    </source>
</evidence>
<comment type="caution">
    <text evidence="7">Lacks conserved residue(s) required for the propagation of feature annotation.</text>
</comment>
<evidence type="ECO:0000256" key="4">
    <source>
        <dbReference type="ARBA" id="ARBA00023157"/>
    </source>
</evidence>
<dbReference type="PROSITE" id="PS00010">
    <property type="entry name" value="ASX_HYDROXYL"/>
    <property type="match status" value="2"/>
</dbReference>
<comment type="caution">
    <text evidence="12">The sequence shown here is derived from an EMBL/GenBank/DDBJ whole genome shotgun (WGS) entry which is preliminary data.</text>
</comment>
<feature type="disulfide bond" evidence="6">
    <location>
        <begin position="31"/>
        <end position="40"/>
    </location>
</feature>
<dbReference type="InterPro" id="IPR001190">
    <property type="entry name" value="SRCR"/>
</dbReference>
<dbReference type="SMART" id="SM00181">
    <property type="entry name" value="EGF"/>
    <property type="match status" value="2"/>
</dbReference>
<keyword evidence="1 6" id="KW-0245">EGF-like domain</keyword>
<dbReference type="PRINTS" id="PR00258">
    <property type="entry name" value="SPERACTRCPTR"/>
</dbReference>
<sequence>MYITDINECSIQPCQNGGTCQNRLGYFTCRCPSDLTGKLCQFKNLPGHGSVRLVNGSHPGEGLVQILANGTWGAVCGYRWYSEEARVVCRQLGYNTSTVRYYDRRVPTDREMSPNWMNDVECEGDETRLADCSPGLTSKLNCRRYYDGVTCGTGQEDINECASNPCQNGGTCHDRVGQFSCTCPPGFIGQLCYFRDLPGHGSVRLVNKAHAGQGIVQILANGTWGAVCGFSWDWREAAVVCRQLGYTTATVRAYTIKIPRDQIMSKVWMDDVHCQGNETRLMDCPPTLVEQHDCWTGLYAGLSCGLAKGHTTMAAVTNSGEVDKVRETSTSDDSTNWAGVGGGIASTVIVVVVVVVVLFVLWRRGCIDGSREPVYDKPNTQAAGAVPHDYMDLRVYEAMNNDTQNTAASPVYDSLQRGSSDDTNTYTSLHVCAQDKNQGNKRNGKRKSEHVYQNIVAVEEEGHM</sequence>
<dbReference type="PROSITE" id="PS01187">
    <property type="entry name" value="EGF_CA"/>
    <property type="match status" value="2"/>
</dbReference>
<keyword evidence="3" id="KW-0677">Repeat</keyword>
<dbReference type="SMART" id="SM00179">
    <property type="entry name" value="EGF_CA"/>
    <property type="match status" value="2"/>
</dbReference>
<feature type="domain" description="SRCR" evidence="11">
    <location>
        <begin position="51"/>
        <end position="152"/>
    </location>
</feature>
<dbReference type="PANTHER" id="PTHR48071">
    <property type="entry name" value="SRCR DOMAIN-CONTAINING PROTEIN"/>
    <property type="match status" value="1"/>
</dbReference>
<keyword evidence="4 7" id="KW-1015">Disulfide bond</keyword>
<evidence type="ECO:0000313" key="12">
    <source>
        <dbReference type="EMBL" id="KAK7093526.1"/>
    </source>
</evidence>
<protein>
    <submittedName>
        <fullName evidence="12">Uncharacterized protein</fullName>
    </submittedName>
</protein>
<dbReference type="SUPFAM" id="SSF56487">
    <property type="entry name" value="SRCR-like"/>
    <property type="match status" value="2"/>
</dbReference>
<evidence type="ECO:0000256" key="2">
    <source>
        <dbReference type="ARBA" id="ARBA00022729"/>
    </source>
</evidence>
<accession>A0AAN9G326</accession>
<dbReference type="PANTHER" id="PTHR48071:SF18">
    <property type="entry name" value="DELETED IN MALIGNANT BRAIN TUMORS 1 PROTEIN-RELATED"/>
    <property type="match status" value="1"/>
</dbReference>
<feature type="domain" description="SRCR" evidence="11">
    <location>
        <begin position="203"/>
        <end position="305"/>
    </location>
</feature>
<dbReference type="Proteomes" id="UP001374579">
    <property type="component" value="Unassembled WGS sequence"/>
</dbReference>
<dbReference type="Pfam" id="PF00008">
    <property type="entry name" value="EGF"/>
    <property type="match status" value="2"/>
</dbReference>
<dbReference type="InterPro" id="IPR036772">
    <property type="entry name" value="SRCR-like_dom_sf"/>
</dbReference>
<dbReference type="Gene3D" id="2.10.25.10">
    <property type="entry name" value="Laminin"/>
    <property type="match status" value="2"/>
</dbReference>
<dbReference type="PROSITE" id="PS00022">
    <property type="entry name" value="EGF_1"/>
    <property type="match status" value="2"/>
</dbReference>
<evidence type="ECO:0000256" key="8">
    <source>
        <dbReference type="SAM" id="MobiDB-lite"/>
    </source>
</evidence>
<keyword evidence="9" id="KW-1133">Transmembrane helix</keyword>
<dbReference type="GO" id="GO:0005509">
    <property type="term" value="F:calcium ion binding"/>
    <property type="evidence" value="ECO:0007669"/>
    <property type="project" value="InterPro"/>
</dbReference>
<feature type="region of interest" description="Disordered" evidence="8">
    <location>
        <begin position="430"/>
        <end position="451"/>
    </location>
</feature>
<dbReference type="FunFam" id="2.10.25.10:FF:000327">
    <property type="entry name" value="neurogenic locus notch homolog protein 4"/>
    <property type="match status" value="2"/>
</dbReference>
<evidence type="ECO:0000313" key="13">
    <source>
        <dbReference type="Proteomes" id="UP001374579"/>
    </source>
</evidence>
<feature type="disulfide bond" evidence="7">
    <location>
        <begin position="274"/>
        <end position="284"/>
    </location>
</feature>
<evidence type="ECO:0000259" key="10">
    <source>
        <dbReference type="PROSITE" id="PS50026"/>
    </source>
</evidence>
<proteinExistence type="predicted"/>
<dbReference type="FunFam" id="3.10.250.10:FF:000032">
    <property type="entry name" value="Si:dkey-14d8.20"/>
    <property type="match status" value="2"/>
</dbReference>
<dbReference type="CDD" id="cd00054">
    <property type="entry name" value="EGF_CA"/>
    <property type="match status" value="2"/>
</dbReference>
<dbReference type="EMBL" id="JBAMIC010000019">
    <property type="protein sequence ID" value="KAK7093526.1"/>
    <property type="molecule type" value="Genomic_DNA"/>
</dbReference>
<evidence type="ECO:0000256" key="5">
    <source>
        <dbReference type="ARBA" id="ARBA00023180"/>
    </source>
</evidence>
<dbReference type="Gene3D" id="3.10.250.10">
    <property type="entry name" value="SRCR-like domain"/>
    <property type="match status" value="2"/>
</dbReference>